<gene>
    <name evidence="2" type="ORF">S01H1_63008</name>
</gene>
<sequence length="62" mass="7241">GSKIGETGEMKDFQQISRHGPLSKIPQMAEKRYHKPKRLARSSPMNIPFYGFWGHQRCGYEF</sequence>
<feature type="compositionally biased region" description="Basic and acidic residues" evidence="1">
    <location>
        <begin position="1"/>
        <end position="12"/>
    </location>
</feature>
<dbReference type="AlphaFoldDB" id="X0WN98"/>
<protein>
    <submittedName>
        <fullName evidence="2">Uncharacterized protein</fullName>
    </submittedName>
</protein>
<accession>X0WN98</accession>
<feature type="region of interest" description="Disordered" evidence="1">
    <location>
        <begin position="1"/>
        <end position="29"/>
    </location>
</feature>
<reference evidence="2" key="1">
    <citation type="journal article" date="2014" name="Front. Microbiol.">
        <title>High frequency of phylogenetically diverse reductive dehalogenase-homologous genes in deep subseafloor sedimentary metagenomes.</title>
        <authorList>
            <person name="Kawai M."/>
            <person name="Futagami T."/>
            <person name="Toyoda A."/>
            <person name="Takaki Y."/>
            <person name="Nishi S."/>
            <person name="Hori S."/>
            <person name="Arai W."/>
            <person name="Tsubouchi T."/>
            <person name="Morono Y."/>
            <person name="Uchiyama I."/>
            <person name="Ito T."/>
            <person name="Fujiyama A."/>
            <person name="Inagaki F."/>
            <person name="Takami H."/>
        </authorList>
    </citation>
    <scope>NUCLEOTIDE SEQUENCE</scope>
    <source>
        <strain evidence="2">Expedition CK06-06</strain>
    </source>
</reference>
<dbReference type="EMBL" id="BARS01041428">
    <property type="protein sequence ID" value="GAG32115.1"/>
    <property type="molecule type" value="Genomic_DNA"/>
</dbReference>
<evidence type="ECO:0000256" key="1">
    <source>
        <dbReference type="SAM" id="MobiDB-lite"/>
    </source>
</evidence>
<feature type="non-terminal residue" evidence="2">
    <location>
        <position position="1"/>
    </location>
</feature>
<comment type="caution">
    <text evidence="2">The sequence shown here is derived from an EMBL/GenBank/DDBJ whole genome shotgun (WGS) entry which is preliminary data.</text>
</comment>
<name>X0WN98_9ZZZZ</name>
<proteinExistence type="predicted"/>
<organism evidence="2">
    <name type="scientific">marine sediment metagenome</name>
    <dbReference type="NCBI Taxonomy" id="412755"/>
    <lineage>
        <taxon>unclassified sequences</taxon>
        <taxon>metagenomes</taxon>
        <taxon>ecological metagenomes</taxon>
    </lineage>
</organism>
<evidence type="ECO:0000313" key="2">
    <source>
        <dbReference type="EMBL" id="GAG32115.1"/>
    </source>
</evidence>